<sequence>VRSKVRRKRKRGMLQMNDVLQHLFVFVIFAALKILPVDSEEGSSSPSSFSFTSTGCSHPLGLTSGAIQDWQIAASSVIPRSVDSHCAVKNARLHSGRNRAWCPMSGSKHEWLLVDLGVKSEISGIITQGRENVREWVTQFMVSYSLDAYTWDFARDMCGEKKVFKGNSDSHTLKNSYLEHPVEARFVRIHIVDWHRHPSLRLEIIGCQKCNEIISTLPFTEITASSFKPWKRRKSCIPELGDLNTKKGWCPRKQNEKQWLQFDLGPPKLITGLVTKGLGDRKRYVISYRFSYSNDSFVWYFYQDVKSDKPKTFGGNMDKNTERRHYLNTPVVARYVRFHPVEWHKKIGMRAGVIGCPHTGECGPGFMQVNSGSPCIPNKAYQRKTWSNIEKYSNDNYKYGHSSLAVDGNLNTNLHNCAILDSYHVEHPVWMVDLGKTHIVNGVVMLTWQGLGQDEITAYADYVFKLDSLSVYISHKKDLDYYELGPASSKCGTISREKNAIFSPKLHFDCSEPAKGRYLYVKASGKPDRWRKLFTVILCEIMVY</sequence>
<dbReference type="Gene3D" id="2.60.120.260">
    <property type="entry name" value="Galactose-binding domain-like"/>
    <property type="match status" value="3"/>
</dbReference>
<dbReference type="Pfam" id="PF00754">
    <property type="entry name" value="F5_F8_type_C"/>
    <property type="match status" value="2"/>
</dbReference>
<protein>
    <submittedName>
        <fullName evidence="8">Lactadherinlike [Aplysia californica]</fullName>
    </submittedName>
</protein>
<dbReference type="GO" id="GO:0038023">
    <property type="term" value="F:signaling receptor activity"/>
    <property type="evidence" value="ECO:0007669"/>
    <property type="project" value="TreeGrafter"/>
</dbReference>
<dbReference type="GO" id="GO:0007155">
    <property type="term" value="P:cell adhesion"/>
    <property type="evidence" value="ECO:0007669"/>
    <property type="project" value="UniProtKB-KW"/>
</dbReference>
<dbReference type="FunFam" id="2.60.120.260:FF:000016">
    <property type="entry name" value="Contactin-associated protein-like 4 isoform 1"/>
    <property type="match status" value="1"/>
</dbReference>
<dbReference type="InterPro" id="IPR000421">
    <property type="entry name" value="FA58C"/>
</dbReference>
<dbReference type="InterPro" id="IPR008979">
    <property type="entry name" value="Galactose-bd-like_sf"/>
</dbReference>
<dbReference type="InterPro" id="IPR050633">
    <property type="entry name" value="Neuropilin_MCO_CoagFactor"/>
</dbReference>
<evidence type="ECO:0000256" key="3">
    <source>
        <dbReference type="ARBA" id="ARBA00022525"/>
    </source>
</evidence>
<reference evidence="8" key="1">
    <citation type="submission" date="2014-05" db="EMBL/GenBank/DDBJ databases">
        <authorList>
            <person name="Chronopoulou M."/>
        </authorList>
    </citation>
    <scope>NUCLEOTIDE SEQUENCE</scope>
    <source>
        <tissue evidence="8">Whole organism</tissue>
    </source>
</reference>
<dbReference type="SUPFAM" id="SSF49785">
    <property type="entry name" value="Galactose-binding domain-like"/>
    <property type="match status" value="3"/>
</dbReference>
<accession>A0A0K2TVM7</accession>
<dbReference type="GO" id="GO:0005886">
    <property type="term" value="C:plasma membrane"/>
    <property type="evidence" value="ECO:0007669"/>
    <property type="project" value="TreeGrafter"/>
</dbReference>
<comment type="subcellular location">
    <subcellularLocation>
        <location evidence="1">Endomembrane system</location>
        <topology evidence="1">Peripheral membrane protein</topology>
    </subcellularLocation>
    <subcellularLocation>
        <location evidence="2">Secreted</location>
    </subcellularLocation>
</comment>
<keyword evidence="3" id="KW-0964">Secreted</keyword>
<dbReference type="CDD" id="cd00057">
    <property type="entry name" value="FA58C"/>
    <property type="match status" value="2"/>
</dbReference>
<keyword evidence="4" id="KW-0130">Cell adhesion</keyword>
<name>A0A0K2TVM7_LEPSM</name>
<evidence type="ECO:0000259" key="7">
    <source>
        <dbReference type="PROSITE" id="PS50022"/>
    </source>
</evidence>
<evidence type="ECO:0000313" key="8">
    <source>
        <dbReference type="EMBL" id="CDW30054.1"/>
    </source>
</evidence>
<evidence type="ECO:0000256" key="5">
    <source>
        <dbReference type="ARBA" id="ARBA00023136"/>
    </source>
</evidence>
<dbReference type="GO" id="GO:0012505">
    <property type="term" value="C:endomembrane system"/>
    <property type="evidence" value="ECO:0007669"/>
    <property type="project" value="UniProtKB-SubCell"/>
</dbReference>
<feature type="non-terminal residue" evidence="8">
    <location>
        <position position="1"/>
    </location>
</feature>
<dbReference type="GO" id="GO:0005576">
    <property type="term" value="C:extracellular region"/>
    <property type="evidence" value="ECO:0007669"/>
    <property type="project" value="UniProtKB-SubCell"/>
</dbReference>
<dbReference type="OrthoDB" id="6262482at2759"/>
<feature type="domain" description="F5/8 type C" evidence="7">
    <location>
        <begin position="210"/>
        <end position="356"/>
    </location>
</feature>
<keyword evidence="6" id="KW-1015">Disulfide bond</keyword>
<dbReference type="PROSITE" id="PS01286">
    <property type="entry name" value="FA58C_2"/>
    <property type="match status" value="1"/>
</dbReference>
<dbReference type="AlphaFoldDB" id="A0A0K2TVM7"/>
<dbReference type="PANTHER" id="PTHR46806">
    <property type="entry name" value="F5/8 TYPE C DOMAIN-CONTAINING PROTEIN"/>
    <property type="match status" value="1"/>
</dbReference>
<dbReference type="SMART" id="SM00231">
    <property type="entry name" value="FA58C"/>
    <property type="match status" value="2"/>
</dbReference>
<dbReference type="EMBL" id="HACA01012693">
    <property type="protein sequence ID" value="CDW30054.1"/>
    <property type="molecule type" value="Transcribed_RNA"/>
</dbReference>
<evidence type="ECO:0000256" key="1">
    <source>
        <dbReference type="ARBA" id="ARBA00004184"/>
    </source>
</evidence>
<dbReference type="PANTHER" id="PTHR46806:SF5">
    <property type="entry name" value="F5_8 TYPE C DOMAIN-CONTAINING PROTEIN"/>
    <property type="match status" value="1"/>
</dbReference>
<evidence type="ECO:0000256" key="4">
    <source>
        <dbReference type="ARBA" id="ARBA00022889"/>
    </source>
</evidence>
<organism evidence="8">
    <name type="scientific">Lepeophtheirus salmonis</name>
    <name type="common">Salmon louse</name>
    <name type="synonym">Caligus salmonis</name>
    <dbReference type="NCBI Taxonomy" id="72036"/>
    <lineage>
        <taxon>Eukaryota</taxon>
        <taxon>Metazoa</taxon>
        <taxon>Ecdysozoa</taxon>
        <taxon>Arthropoda</taxon>
        <taxon>Crustacea</taxon>
        <taxon>Multicrustacea</taxon>
        <taxon>Hexanauplia</taxon>
        <taxon>Copepoda</taxon>
        <taxon>Siphonostomatoida</taxon>
        <taxon>Caligidae</taxon>
        <taxon>Lepeophtheirus</taxon>
    </lineage>
</organism>
<evidence type="ECO:0000256" key="2">
    <source>
        <dbReference type="ARBA" id="ARBA00004613"/>
    </source>
</evidence>
<dbReference type="PROSITE" id="PS01285">
    <property type="entry name" value="FA58C_1"/>
    <property type="match status" value="1"/>
</dbReference>
<feature type="domain" description="F5/8 type C" evidence="7">
    <location>
        <begin position="56"/>
        <end position="207"/>
    </location>
</feature>
<proteinExistence type="predicted"/>
<keyword evidence="5" id="KW-0472">Membrane</keyword>
<dbReference type="FunFam" id="2.60.120.260:FF:000002">
    <property type="entry name" value="Coagulation factor VIII"/>
    <property type="match status" value="1"/>
</dbReference>
<dbReference type="PROSITE" id="PS50022">
    <property type="entry name" value="FA58C_3"/>
    <property type="match status" value="2"/>
</dbReference>
<evidence type="ECO:0000256" key="6">
    <source>
        <dbReference type="ARBA" id="ARBA00023157"/>
    </source>
</evidence>